<evidence type="ECO:0000313" key="1">
    <source>
        <dbReference type="EMBL" id="JAH80118.1"/>
    </source>
</evidence>
<dbReference type="EMBL" id="GBXM01028459">
    <property type="protein sequence ID" value="JAH80118.1"/>
    <property type="molecule type" value="Transcribed_RNA"/>
</dbReference>
<protein>
    <submittedName>
        <fullName evidence="1">Uncharacterized protein</fullName>
    </submittedName>
</protein>
<reference evidence="1" key="2">
    <citation type="journal article" date="2015" name="Fish Shellfish Immunol.">
        <title>Early steps in the European eel (Anguilla anguilla)-Vibrio vulnificus interaction in the gills: Role of the RtxA13 toxin.</title>
        <authorList>
            <person name="Callol A."/>
            <person name="Pajuelo D."/>
            <person name="Ebbesson L."/>
            <person name="Teles M."/>
            <person name="MacKenzie S."/>
            <person name="Amaro C."/>
        </authorList>
    </citation>
    <scope>NUCLEOTIDE SEQUENCE</scope>
</reference>
<organism evidence="1">
    <name type="scientific">Anguilla anguilla</name>
    <name type="common">European freshwater eel</name>
    <name type="synonym">Muraena anguilla</name>
    <dbReference type="NCBI Taxonomy" id="7936"/>
    <lineage>
        <taxon>Eukaryota</taxon>
        <taxon>Metazoa</taxon>
        <taxon>Chordata</taxon>
        <taxon>Craniata</taxon>
        <taxon>Vertebrata</taxon>
        <taxon>Euteleostomi</taxon>
        <taxon>Actinopterygii</taxon>
        <taxon>Neopterygii</taxon>
        <taxon>Teleostei</taxon>
        <taxon>Anguilliformes</taxon>
        <taxon>Anguillidae</taxon>
        <taxon>Anguilla</taxon>
    </lineage>
</organism>
<reference evidence="1" key="1">
    <citation type="submission" date="2014-11" db="EMBL/GenBank/DDBJ databases">
        <authorList>
            <person name="Amaro Gonzalez C."/>
        </authorList>
    </citation>
    <scope>NUCLEOTIDE SEQUENCE</scope>
</reference>
<name>A0A0E9VS54_ANGAN</name>
<proteinExistence type="predicted"/>
<sequence>MSILPMGYKHV</sequence>
<accession>A0A0E9VS54</accession>